<evidence type="ECO:0000313" key="2">
    <source>
        <dbReference type="Proteomes" id="UP000712600"/>
    </source>
</evidence>
<dbReference type="Proteomes" id="UP000712600">
    <property type="component" value="Unassembled WGS sequence"/>
</dbReference>
<dbReference type="EMBL" id="QGKX02000996">
    <property type="protein sequence ID" value="KAF3553248.1"/>
    <property type="molecule type" value="Genomic_DNA"/>
</dbReference>
<gene>
    <name evidence="1" type="ORF">F2Q69_00015031</name>
</gene>
<reference evidence="1" key="1">
    <citation type="submission" date="2019-12" db="EMBL/GenBank/DDBJ databases">
        <title>Genome sequencing and annotation of Brassica cretica.</title>
        <authorList>
            <person name="Studholme D.J."/>
            <person name="Sarris P."/>
        </authorList>
    </citation>
    <scope>NUCLEOTIDE SEQUENCE</scope>
    <source>
        <strain evidence="1">PFS-109/04</strain>
        <tissue evidence="1">Leaf</tissue>
    </source>
</reference>
<protein>
    <submittedName>
        <fullName evidence="1">Uncharacterized protein</fullName>
    </submittedName>
</protein>
<proteinExistence type="predicted"/>
<comment type="caution">
    <text evidence="1">The sequence shown here is derived from an EMBL/GenBank/DDBJ whole genome shotgun (WGS) entry which is preliminary data.</text>
</comment>
<evidence type="ECO:0000313" key="1">
    <source>
        <dbReference type="EMBL" id="KAF3553248.1"/>
    </source>
</evidence>
<dbReference type="AlphaFoldDB" id="A0A8S9QPT2"/>
<sequence>MTYAMTQLIPVIVNVLNIFRFASGEVIIAVALGSTPAGGELLIHVTKRVLGLRAQDIPSRVKSVRCLTGPRE</sequence>
<name>A0A8S9QPT2_BRACR</name>
<organism evidence="1 2">
    <name type="scientific">Brassica cretica</name>
    <name type="common">Mustard</name>
    <dbReference type="NCBI Taxonomy" id="69181"/>
    <lineage>
        <taxon>Eukaryota</taxon>
        <taxon>Viridiplantae</taxon>
        <taxon>Streptophyta</taxon>
        <taxon>Embryophyta</taxon>
        <taxon>Tracheophyta</taxon>
        <taxon>Spermatophyta</taxon>
        <taxon>Magnoliopsida</taxon>
        <taxon>eudicotyledons</taxon>
        <taxon>Gunneridae</taxon>
        <taxon>Pentapetalae</taxon>
        <taxon>rosids</taxon>
        <taxon>malvids</taxon>
        <taxon>Brassicales</taxon>
        <taxon>Brassicaceae</taxon>
        <taxon>Brassiceae</taxon>
        <taxon>Brassica</taxon>
    </lineage>
</organism>
<accession>A0A8S9QPT2</accession>